<dbReference type="EMBL" id="JH930468">
    <property type="protein sequence ID" value="EKM60755.1"/>
    <property type="molecule type" value="Genomic_DNA"/>
</dbReference>
<feature type="region of interest" description="Disordered" evidence="1">
    <location>
        <begin position="47"/>
        <end position="68"/>
    </location>
</feature>
<dbReference type="RefSeq" id="XP_007390202.1">
    <property type="nucleotide sequence ID" value="XM_007390140.1"/>
</dbReference>
<organism evidence="2 3">
    <name type="scientific">Phanerochaete carnosa (strain HHB-10118-sp)</name>
    <name type="common">White-rot fungus</name>
    <name type="synonym">Peniophora carnosa</name>
    <dbReference type="NCBI Taxonomy" id="650164"/>
    <lineage>
        <taxon>Eukaryota</taxon>
        <taxon>Fungi</taxon>
        <taxon>Dikarya</taxon>
        <taxon>Basidiomycota</taxon>
        <taxon>Agaricomycotina</taxon>
        <taxon>Agaricomycetes</taxon>
        <taxon>Polyporales</taxon>
        <taxon>Phanerochaetaceae</taxon>
        <taxon>Phanerochaete</taxon>
    </lineage>
</organism>
<evidence type="ECO:0000256" key="1">
    <source>
        <dbReference type="SAM" id="MobiDB-lite"/>
    </source>
</evidence>
<feature type="compositionally biased region" description="Low complexity" evidence="1">
    <location>
        <begin position="47"/>
        <end position="59"/>
    </location>
</feature>
<gene>
    <name evidence="2" type="ORF">PHACADRAFT_203905</name>
</gene>
<proteinExistence type="predicted"/>
<sequence length="68" mass="6875">MSSVSPVDFRAYGLGLIIVSLRSSPSPSTTPTAALLPAVPTLAAPVPTAAPASPTSASALKRHTMFQL</sequence>
<dbReference type="AlphaFoldDB" id="K5WMS8"/>
<evidence type="ECO:0000313" key="2">
    <source>
        <dbReference type="EMBL" id="EKM60755.1"/>
    </source>
</evidence>
<protein>
    <submittedName>
        <fullName evidence="2">Uncharacterized protein</fullName>
    </submittedName>
</protein>
<accession>K5WMS8</accession>
<evidence type="ECO:0000313" key="3">
    <source>
        <dbReference type="Proteomes" id="UP000008370"/>
    </source>
</evidence>
<dbReference type="HOGENOM" id="CLU_2794752_0_0_1"/>
<dbReference type="KEGG" id="pco:PHACADRAFT_203905"/>
<dbReference type="InParanoid" id="K5WMS8"/>
<dbReference type="GeneID" id="18912238"/>
<keyword evidence="3" id="KW-1185">Reference proteome</keyword>
<reference evidence="2 3" key="1">
    <citation type="journal article" date="2012" name="BMC Genomics">
        <title>Comparative genomics of the white-rot fungi, Phanerochaete carnosa and P. chrysosporium, to elucidate the genetic basis of the distinct wood types they colonize.</title>
        <authorList>
            <person name="Suzuki H."/>
            <person name="MacDonald J."/>
            <person name="Syed K."/>
            <person name="Salamov A."/>
            <person name="Hori C."/>
            <person name="Aerts A."/>
            <person name="Henrissat B."/>
            <person name="Wiebenga A."/>
            <person name="vanKuyk P.A."/>
            <person name="Barry K."/>
            <person name="Lindquist E."/>
            <person name="LaButti K."/>
            <person name="Lapidus A."/>
            <person name="Lucas S."/>
            <person name="Coutinho P."/>
            <person name="Gong Y."/>
            <person name="Samejima M."/>
            <person name="Mahadevan R."/>
            <person name="Abou-Zaid M."/>
            <person name="de Vries R.P."/>
            <person name="Igarashi K."/>
            <person name="Yadav J.S."/>
            <person name="Grigoriev I.V."/>
            <person name="Master E.R."/>
        </authorList>
    </citation>
    <scope>NUCLEOTIDE SEQUENCE [LARGE SCALE GENOMIC DNA]</scope>
    <source>
        <strain evidence="2 3">HHB-10118-sp</strain>
    </source>
</reference>
<dbReference type="Proteomes" id="UP000008370">
    <property type="component" value="Unassembled WGS sequence"/>
</dbReference>
<name>K5WMS8_PHACS</name>